<sequence length="411" mass="47156">MGMKSTEDEQDRQEVAERFLGQARLDRYRRELPDLEKALALHSWNQEYAGALHVILSYAEIALRNSIDRALSRLSASELGTEHWTGVDSYRYNGEKKPSERMQIPSAISPLIRTDIFKAHQHAQEASLERVTRRKSPRTDRGYGHQDVLAQLMFGTWCRLVGEPYTSHKTERTQRLWASTLHEAFPQVSADENGRIQIAKKLMRLREIRNREAHHENLLYVDPENVIDAVMSLLASIDPRYTHGWVNPDAVRQVAYRDPRRNEPIRAAAFKLTSLDIHGGRLTSREVLEELVRYSDAHNGKVLFCNSVRVRNQYFGKLREIVLYADNEHIAVGVIAAQGLIKENADPDSELPGYCRPTEFTQSGSSAGTRWYAINNLSMTTRTGEGFQMLERDKTLREAFESTRANFIYLK</sequence>
<evidence type="ECO:0000313" key="2">
    <source>
        <dbReference type="EMBL" id="KAA8823618.1"/>
    </source>
</evidence>
<dbReference type="AlphaFoldDB" id="A0A5J5DWB7"/>
<dbReference type="OrthoDB" id="3418622at2"/>
<reference evidence="3 4" key="1">
    <citation type="journal article" date="2019" name="Syst. Appl. Microbiol.">
        <title>Characterization of Bifidobacterium species in feaces of the Egyptian fruit bat: Description of B. vespertilionis sp. nov. and B. rousetti sp. nov.</title>
        <authorList>
            <person name="Modesto M."/>
            <person name="Satti M."/>
            <person name="Watanabe K."/>
            <person name="Puglisi E."/>
            <person name="Morelli L."/>
            <person name="Huang C.-H."/>
            <person name="Liou J.-S."/>
            <person name="Miyashita M."/>
            <person name="Tamura T."/>
            <person name="Saito S."/>
            <person name="Mori K."/>
            <person name="Huang L."/>
            <person name="Sciavilla P."/>
            <person name="Sandri C."/>
            <person name="Spiezio C."/>
            <person name="Vitali F."/>
            <person name="Cavalieri D."/>
            <person name="Perpetuini G."/>
            <person name="Tofalo R."/>
            <person name="Bonetti A."/>
            <person name="Arita M."/>
            <person name="Mattarelli P."/>
        </authorList>
    </citation>
    <scope>NUCLEOTIDE SEQUENCE [LARGE SCALE GENOMIC DNA]</scope>
    <source>
        <strain evidence="1 4">RST16</strain>
        <strain evidence="2 3">RST8</strain>
    </source>
</reference>
<organism evidence="2 3">
    <name type="scientific">Bifidobacterium vespertilionis</name>
    <dbReference type="NCBI Taxonomy" id="2562524"/>
    <lineage>
        <taxon>Bacteria</taxon>
        <taxon>Bacillati</taxon>
        <taxon>Actinomycetota</taxon>
        <taxon>Actinomycetes</taxon>
        <taxon>Bifidobacteriales</taxon>
        <taxon>Bifidobacteriaceae</taxon>
        <taxon>Bifidobacterium</taxon>
    </lineage>
</organism>
<protein>
    <recommendedName>
        <fullName evidence="5">Abi family protein</fullName>
    </recommendedName>
</protein>
<evidence type="ECO:0000313" key="4">
    <source>
        <dbReference type="Proteomes" id="UP000374630"/>
    </source>
</evidence>
<dbReference type="Proteomes" id="UP000374630">
    <property type="component" value="Unassembled WGS sequence"/>
</dbReference>
<comment type="caution">
    <text evidence="2">The sequence shown here is derived from an EMBL/GenBank/DDBJ whole genome shotgun (WGS) entry which is preliminary data.</text>
</comment>
<gene>
    <name evidence="2" type="ORF">EM848_04635</name>
    <name evidence="1" type="ORF">EMO90_05035</name>
</gene>
<evidence type="ECO:0008006" key="5">
    <source>
        <dbReference type="Google" id="ProtNLM"/>
    </source>
</evidence>
<dbReference type="EMBL" id="RZNZ01000005">
    <property type="protein sequence ID" value="KAA8821151.1"/>
    <property type="molecule type" value="Genomic_DNA"/>
</dbReference>
<name>A0A5J5DWB7_9BIFI</name>
<evidence type="ECO:0000313" key="3">
    <source>
        <dbReference type="Proteomes" id="UP000345527"/>
    </source>
</evidence>
<evidence type="ECO:0000313" key="1">
    <source>
        <dbReference type="EMBL" id="KAA8821151.1"/>
    </source>
</evidence>
<keyword evidence="4" id="KW-1185">Reference proteome</keyword>
<dbReference type="EMBL" id="RZOA01000007">
    <property type="protein sequence ID" value="KAA8823618.1"/>
    <property type="molecule type" value="Genomic_DNA"/>
</dbReference>
<accession>A0A5J5DWB7</accession>
<dbReference type="Proteomes" id="UP000345527">
    <property type="component" value="Unassembled WGS sequence"/>
</dbReference>
<proteinExistence type="predicted"/>